<evidence type="ECO:0008006" key="3">
    <source>
        <dbReference type="Google" id="ProtNLM"/>
    </source>
</evidence>
<dbReference type="SUPFAM" id="SSF56112">
    <property type="entry name" value="Protein kinase-like (PK-like)"/>
    <property type="match status" value="1"/>
</dbReference>
<evidence type="ECO:0000313" key="1">
    <source>
        <dbReference type="EMBL" id="PYH94294.1"/>
    </source>
</evidence>
<evidence type="ECO:0000313" key="2">
    <source>
        <dbReference type="Proteomes" id="UP000247810"/>
    </source>
</evidence>
<sequence length="517" mass="59616">MPRTRRLARGQEITYSTAKEQEVNILHQLTYYDQQHQFFALLSDKREWMKTVVARHLGLQSAAHCRVADTDEWLHGSFNVCIPIVVGEWAGKRVLIRFPLPYRVGEAFHPGNGDEKLRCEAATYAWLQDHCPGVSIPQLYGFTLSTGETFTRLENLPFFPRCYNALRRRLLSWLGYSVPSNYVRCRPINHPDPVSDTGYLVVEYIDETQGAMLSNTWADGRHNPHLCKNLFRGLSRVLLNMARVPLPKIGSFIIDNDGFLSLSNRPLSVEIHQLENENIPTGIPRHYTYSTTESYIVDMLSVHDSRFRNQPNAINDLGDMGCQLAALSAMRTVFPSFFPREDRRGPFSLMLTDLHQSNIFVDDKWNVTHLVDLEWACSRPTELLQLPYWLTNKGVDQLDSAEYNDIREEFMTIFADEEEKLDLATPKIATIPRLSEMMEQTWATGTFWYALALSSPSGLFTIFNEHIRPLFCEKYGEEFNLILPFLWDKKIGQIAGRKIADKEKYDEKLRQAFEDDS</sequence>
<accession>A0A319DAY3</accession>
<organism evidence="1 2">
    <name type="scientific">Aspergillus ellipticus CBS 707.79</name>
    <dbReference type="NCBI Taxonomy" id="1448320"/>
    <lineage>
        <taxon>Eukaryota</taxon>
        <taxon>Fungi</taxon>
        <taxon>Dikarya</taxon>
        <taxon>Ascomycota</taxon>
        <taxon>Pezizomycotina</taxon>
        <taxon>Eurotiomycetes</taxon>
        <taxon>Eurotiomycetidae</taxon>
        <taxon>Eurotiales</taxon>
        <taxon>Aspergillaceae</taxon>
        <taxon>Aspergillus</taxon>
        <taxon>Aspergillus subgen. Circumdati</taxon>
    </lineage>
</organism>
<proteinExistence type="predicted"/>
<dbReference type="InterPro" id="IPR051678">
    <property type="entry name" value="AGP_Transferase"/>
</dbReference>
<keyword evidence="2" id="KW-1185">Reference proteome</keyword>
<dbReference type="OrthoDB" id="3645574at2759"/>
<dbReference type="VEuPathDB" id="FungiDB:BO71DRAFT_398968"/>
<protein>
    <recommendedName>
        <fullName evidence="3">Aminoglycoside phosphotransferase domain-containing protein</fullName>
    </recommendedName>
</protein>
<gene>
    <name evidence="1" type="ORF">BO71DRAFT_398968</name>
</gene>
<dbReference type="Proteomes" id="UP000247810">
    <property type="component" value="Unassembled WGS sequence"/>
</dbReference>
<dbReference type="EMBL" id="KZ825874">
    <property type="protein sequence ID" value="PYH94294.1"/>
    <property type="molecule type" value="Genomic_DNA"/>
</dbReference>
<dbReference type="STRING" id="1448320.A0A319DAY3"/>
<dbReference type="AlphaFoldDB" id="A0A319DAY3"/>
<reference evidence="1 2" key="1">
    <citation type="submission" date="2018-02" db="EMBL/GenBank/DDBJ databases">
        <title>The genomes of Aspergillus section Nigri reveals drivers in fungal speciation.</title>
        <authorList>
            <consortium name="DOE Joint Genome Institute"/>
            <person name="Vesth T.C."/>
            <person name="Nybo J."/>
            <person name="Theobald S."/>
            <person name="Brandl J."/>
            <person name="Frisvad J.C."/>
            <person name="Nielsen K.F."/>
            <person name="Lyhne E.K."/>
            <person name="Kogle M.E."/>
            <person name="Kuo A."/>
            <person name="Riley R."/>
            <person name="Clum A."/>
            <person name="Nolan M."/>
            <person name="Lipzen A."/>
            <person name="Salamov A."/>
            <person name="Henrissat B."/>
            <person name="Wiebenga A."/>
            <person name="De vries R.P."/>
            <person name="Grigoriev I.V."/>
            <person name="Mortensen U.H."/>
            <person name="Andersen M.R."/>
            <person name="Baker S.E."/>
        </authorList>
    </citation>
    <scope>NUCLEOTIDE SEQUENCE [LARGE SCALE GENOMIC DNA]</scope>
    <source>
        <strain evidence="1 2">CBS 707.79</strain>
    </source>
</reference>
<dbReference type="PANTHER" id="PTHR21310">
    <property type="entry name" value="AMINOGLYCOSIDE PHOSPHOTRANSFERASE-RELATED-RELATED"/>
    <property type="match status" value="1"/>
</dbReference>
<dbReference type="InterPro" id="IPR011009">
    <property type="entry name" value="Kinase-like_dom_sf"/>
</dbReference>
<dbReference type="PANTHER" id="PTHR21310:SF37">
    <property type="entry name" value="AMINOGLYCOSIDE PHOSPHOTRANSFERASE DOMAIN-CONTAINING PROTEIN"/>
    <property type="match status" value="1"/>
</dbReference>
<name>A0A319DAY3_9EURO</name>